<dbReference type="InterPro" id="IPR001063">
    <property type="entry name" value="Ribosomal_uL22"/>
</dbReference>
<keyword evidence="3 7" id="KW-0694">RNA-binding</keyword>
<evidence type="ECO:0000256" key="2">
    <source>
        <dbReference type="ARBA" id="ARBA00022730"/>
    </source>
</evidence>
<comment type="subunit">
    <text evidence="7 9">Part of the 50S ribosomal subunit.</text>
</comment>
<evidence type="ECO:0000256" key="4">
    <source>
        <dbReference type="ARBA" id="ARBA00022980"/>
    </source>
</evidence>
<evidence type="ECO:0000256" key="10">
    <source>
        <dbReference type="RuleBase" id="RU004008"/>
    </source>
</evidence>
<dbReference type="Pfam" id="PF00237">
    <property type="entry name" value="Ribosomal_L22"/>
    <property type="match status" value="1"/>
</dbReference>
<evidence type="ECO:0000256" key="5">
    <source>
        <dbReference type="ARBA" id="ARBA00023274"/>
    </source>
</evidence>
<evidence type="ECO:0000313" key="11">
    <source>
        <dbReference type="EMBL" id="ARS37406.1"/>
    </source>
</evidence>
<evidence type="ECO:0000256" key="1">
    <source>
        <dbReference type="ARBA" id="ARBA00009451"/>
    </source>
</evidence>
<evidence type="ECO:0000256" key="6">
    <source>
        <dbReference type="ARBA" id="ARBA00035207"/>
    </source>
</evidence>
<comment type="function">
    <text evidence="7 10">This protein binds specifically to 23S rRNA; its binding is stimulated by other ribosomal proteins, e.g., L4, L17, and L20. It is important during the early stages of 50S assembly. It makes multiple contacts with different domains of the 23S rRNA in the assembled 50S subunit and ribosome.</text>
</comment>
<dbReference type="GO" id="GO:0022625">
    <property type="term" value="C:cytosolic large ribosomal subunit"/>
    <property type="evidence" value="ECO:0007669"/>
    <property type="project" value="TreeGrafter"/>
</dbReference>
<dbReference type="Gene3D" id="3.90.470.10">
    <property type="entry name" value="Ribosomal protein L22/L17"/>
    <property type="match status" value="1"/>
</dbReference>
<reference evidence="12" key="1">
    <citation type="submission" date="2017-05" db="EMBL/GenBank/DDBJ databases">
        <authorList>
            <person name="Ray J."/>
            <person name="Price M."/>
            <person name="Deutschbauer A."/>
        </authorList>
    </citation>
    <scope>NUCLEOTIDE SEQUENCE [LARGE SCALE GENOMIC DNA]</scope>
    <source>
        <strain evidence="12">DSM 19842</strain>
    </source>
</reference>
<evidence type="ECO:0000256" key="7">
    <source>
        <dbReference type="HAMAP-Rule" id="MF_01331"/>
    </source>
</evidence>
<dbReference type="InterPro" id="IPR036394">
    <property type="entry name" value="Ribosomal_uL22_sf"/>
</dbReference>
<gene>
    <name evidence="7" type="primary">rplV</name>
    <name evidence="11" type="ORF">CA264_19370</name>
</gene>
<accession>A0A1X9YWU5</accession>
<dbReference type="AlphaFoldDB" id="A0A1X9YWU5"/>
<dbReference type="SUPFAM" id="SSF54843">
    <property type="entry name" value="Ribosomal protein L22"/>
    <property type="match status" value="1"/>
</dbReference>
<dbReference type="NCBIfam" id="TIGR01044">
    <property type="entry name" value="rplV_bact"/>
    <property type="match status" value="1"/>
</dbReference>
<keyword evidence="2 7" id="KW-0699">rRNA-binding</keyword>
<keyword evidence="5 7" id="KW-0687">Ribonucleoprotein</keyword>
<dbReference type="InterPro" id="IPR005727">
    <property type="entry name" value="Ribosomal_uL22_bac/chlpt-type"/>
</dbReference>
<dbReference type="KEGG" id="pact:CA264_19370"/>
<keyword evidence="12" id="KW-1185">Reference proteome</keyword>
<dbReference type="EMBL" id="CP021235">
    <property type="protein sequence ID" value="ARS37406.1"/>
    <property type="molecule type" value="Genomic_DNA"/>
</dbReference>
<comment type="function">
    <text evidence="7">The globular domain of the protein is located near the polypeptide exit tunnel on the outside of the subunit, while an extended beta-hairpin is found that lines the wall of the exit tunnel in the center of the 70S ribosome.</text>
</comment>
<dbReference type="RefSeq" id="WP_025609056.1">
    <property type="nucleotide sequence ID" value="NZ_CP021235.1"/>
</dbReference>
<keyword evidence="4 7" id="KW-0689">Ribosomal protein</keyword>
<evidence type="ECO:0000256" key="3">
    <source>
        <dbReference type="ARBA" id="ARBA00022884"/>
    </source>
</evidence>
<dbReference type="CDD" id="cd00336">
    <property type="entry name" value="Ribosomal_L22"/>
    <property type="match status" value="1"/>
</dbReference>
<dbReference type="PANTHER" id="PTHR13501">
    <property type="entry name" value="CHLOROPLAST 50S RIBOSOMAL PROTEIN L22-RELATED"/>
    <property type="match status" value="1"/>
</dbReference>
<evidence type="ECO:0000256" key="9">
    <source>
        <dbReference type="RuleBase" id="RU004006"/>
    </source>
</evidence>
<evidence type="ECO:0000313" key="12">
    <source>
        <dbReference type="Proteomes" id="UP000266292"/>
    </source>
</evidence>
<dbReference type="PANTHER" id="PTHR13501:SF8">
    <property type="entry name" value="LARGE RIBOSOMAL SUBUNIT PROTEIN UL22M"/>
    <property type="match status" value="1"/>
</dbReference>
<dbReference type="Proteomes" id="UP000266292">
    <property type="component" value="Chromosome"/>
</dbReference>
<dbReference type="OrthoDB" id="9805969at2"/>
<proteinExistence type="inferred from homology"/>
<dbReference type="GO" id="GO:0006412">
    <property type="term" value="P:translation"/>
    <property type="evidence" value="ECO:0007669"/>
    <property type="project" value="UniProtKB-UniRule"/>
</dbReference>
<comment type="similarity">
    <text evidence="1 7 8">Belongs to the universal ribosomal protein uL22 family.</text>
</comment>
<evidence type="ECO:0000256" key="8">
    <source>
        <dbReference type="RuleBase" id="RU004005"/>
    </source>
</evidence>
<dbReference type="GO" id="GO:0003735">
    <property type="term" value="F:structural constituent of ribosome"/>
    <property type="evidence" value="ECO:0007669"/>
    <property type="project" value="InterPro"/>
</dbReference>
<dbReference type="HAMAP" id="MF_01331_B">
    <property type="entry name" value="Ribosomal_uL22_B"/>
    <property type="match status" value="1"/>
</dbReference>
<dbReference type="InterPro" id="IPR047867">
    <property type="entry name" value="Ribosomal_uL22_bac/org-type"/>
</dbReference>
<protein>
    <recommendedName>
        <fullName evidence="6 7">Large ribosomal subunit protein uL22</fullName>
    </recommendedName>
</protein>
<organism evidence="11 12">
    <name type="scientific">Pontibacter actiniarum</name>
    <dbReference type="NCBI Taxonomy" id="323450"/>
    <lineage>
        <taxon>Bacteria</taxon>
        <taxon>Pseudomonadati</taxon>
        <taxon>Bacteroidota</taxon>
        <taxon>Cytophagia</taxon>
        <taxon>Cytophagales</taxon>
        <taxon>Hymenobacteraceae</taxon>
        <taxon>Pontibacter</taxon>
    </lineage>
</organism>
<dbReference type="GO" id="GO:0019843">
    <property type="term" value="F:rRNA binding"/>
    <property type="evidence" value="ECO:0007669"/>
    <property type="project" value="UniProtKB-UniRule"/>
</dbReference>
<name>A0A1X9YWU5_9BACT</name>
<sequence length="131" mass="14732">MEAVAKLNNVPTSPRKMRMVADLVRGKSVSKALGILKFEANAGAAKVEKLLLSALANWQQKNEDARIEEANLYVKTIFVDEGKMLKRLRPAPQGRGYRIRKRSNHVTVVIDSMTDEQLEKLQSKKSKKANK</sequence>
<dbReference type="STRING" id="709015.GCA_000472485_03914"/>